<evidence type="ECO:0000259" key="6">
    <source>
        <dbReference type="Pfam" id="PF13458"/>
    </source>
</evidence>
<dbReference type="Proteomes" id="UP000184096">
    <property type="component" value="Chromosome I"/>
</dbReference>
<dbReference type="PANTHER" id="PTHR30483:SF38">
    <property type="entry name" value="BLR7848 PROTEIN"/>
    <property type="match status" value="1"/>
</dbReference>
<keyword evidence="8" id="KW-1185">Reference proteome</keyword>
<dbReference type="PANTHER" id="PTHR30483">
    <property type="entry name" value="LEUCINE-SPECIFIC-BINDING PROTEIN"/>
    <property type="match status" value="1"/>
</dbReference>
<dbReference type="OrthoDB" id="9791590at2"/>
<gene>
    <name evidence="7" type="ORF">SAMN05444170_2402</name>
</gene>
<name>A0A1M7TR75_9BRAD</name>
<dbReference type="AlphaFoldDB" id="A0A1M7TR75"/>
<dbReference type="GO" id="GO:0006865">
    <property type="term" value="P:amino acid transport"/>
    <property type="evidence" value="ECO:0007669"/>
    <property type="project" value="UniProtKB-KW"/>
</dbReference>
<dbReference type="SUPFAM" id="SSF53822">
    <property type="entry name" value="Periplasmic binding protein-like I"/>
    <property type="match status" value="1"/>
</dbReference>
<dbReference type="InterPro" id="IPR051010">
    <property type="entry name" value="BCAA_transport"/>
</dbReference>
<evidence type="ECO:0000256" key="2">
    <source>
        <dbReference type="ARBA" id="ARBA00022448"/>
    </source>
</evidence>
<protein>
    <submittedName>
        <fullName evidence="7">Amino acid/amide ABC transporter substrate-binding protein, HAAT family</fullName>
    </submittedName>
</protein>
<evidence type="ECO:0000313" key="8">
    <source>
        <dbReference type="Proteomes" id="UP000184096"/>
    </source>
</evidence>
<dbReference type="EMBL" id="LT670849">
    <property type="protein sequence ID" value="SHN73113.1"/>
    <property type="molecule type" value="Genomic_DNA"/>
</dbReference>
<evidence type="ECO:0000256" key="1">
    <source>
        <dbReference type="ARBA" id="ARBA00010062"/>
    </source>
</evidence>
<evidence type="ECO:0000256" key="3">
    <source>
        <dbReference type="ARBA" id="ARBA00022729"/>
    </source>
</evidence>
<dbReference type="InterPro" id="IPR000709">
    <property type="entry name" value="Leu_Ile_Val-bd"/>
</dbReference>
<keyword evidence="4" id="KW-0029">Amino-acid transport</keyword>
<dbReference type="InterPro" id="IPR028082">
    <property type="entry name" value="Peripla_BP_I"/>
</dbReference>
<accession>A0A1M7TR75</accession>
<comment type="similarity">
    <text evidence="1">Belongs to the leucine-binding protein family.</text>
</comment>
<feature type="signal peptide" evidence="5">
    <location>
        <begin position="1"/>
        <end position="26"/>
    </location>
</feature>
<dbReference type="Gene3D" id="3.40.50.2300">
    <property type="match status" value="2"/>
</dbReference>
<feature type="chain" id="PRO_5012410178" evidence="5">
    <location>
        <begin position="27"/>
        <end position="388"/>
    </location>
</feature>
<dbReference type="Pfam" id="PF13458">
    <property type="entry name" value="Peripla_BP_6"/>
    <property type="match status" value="1"/>
</dbReference>
<proteinExistence type="inferred from homology"/>
<sequence length="388" mass="40852">MSGHSATRLLFAVGALGLSLNAPVLAQDVVKIGSVLSITGPASFLGEPEDKTLRMYVDKINTAGGVAGKKIELVVYDDGGDANKARTFATRLIEDDKVFAIVGGSTTGTSMAMIPVFEEAQVPFISLAGGIEVVDPVRKYVFKTPHTDKMACEKIFESFKASKFTKIALISGTDGFGASMRAQCIKVAPAYGVTIVADETYGPRDSDVTAQLTKIKGVSAVQAIVNPGFGQGPAIVTRNYAQLGMTATPLYQSHGVASKSFIELAGAAAEGVRLPSPALLVGDKLPDNDPQKKVVVDYKKAYEDSAKQPVSTFGGYAYDGLSILVGAMKRANSTDPRKVRDEIEKTAGYAGTTGIVNMSPTDHLGLDLSAFRMLEIKGGDWNLVPSGS</sequence>
<keyword evidence="3 5" id="KW-0732">Signal</keyword>
<reference evidence="8" key="1">
    <citation type="submission" date="2016-11" db="EMBL/GenBank/DDBJ databases">
        <authorList>
            <person name="Varghese N."/>
            <person name="Submissions S."/>
        </authorList>
    </citation>
    <scope>NUCLEOTIDE SEQUENCE [LARGE SCALE GENOMIC DNA]</scope>
    <source>
        <strain evidence="8">GAS401</strain>
    </source>
</reference>
<dbReference type="InterPro" id="IPR028081">
    <property type="entry name" value="Leu-bd"/>
</dbReference>
<evidence type="ECO:0000256" key="5">
    <source>
        <dbReference type="SAM" id="SignalP"/>
    </source>
</evidence>
<organism evidence="7 8">
    <name type="scientific">Bradyrhizobium erythrophlei</name>
    <dbReference type="NCBI Taxonomy" id="1437360"/>
    <lineage>
        <taxon>Bacteria</taxon>
        <taxon>Pseudomonadati</taxon>
        <taxon>Pseudomonadota</taxon>
        <taxon>Alphaproteobacteria</taxon>
        <taxon>Hyphomicrobiales</taxon>
        <taxon>Nitrobacteraceae</taxon>
        <taxon>Bradyrhizobium</taxon>
    </lineage>
</organism>
<evidence type="ECO:0000313" key="7">
    <source>
        <dbReference type="EMBL" id="SHN73113.1"/>
    </source>
</evidence>
<evidence type="ECO:0000256" key="4">
    <source>
        <dbReference type="ARBA" id="ARBA00022970"/>
    </source>
</evidence>
<keyword evidence="2" id="KW-0813">Transport</keyword>
<feature type="domain" description="Leucine-binding protein" evidence="6">
    <location>
        <begin position="30"/>
        <end position="365"/>
    </location>
</feature>
<dbReference type="CDD" id="cd06333">
    <property type="entry name" value="PBP1_ABC_RPA1789-like"/>
    <property type="match status" value="1"/>
</dbReference>
<dbReference type="RefSeq" id="WP_072818066.1">
    <property type="nucleotide sequence ID" value="NZ_LT670849.1"/>
</dbReference>
<dbReference type="PRINTS" id="PR00337">
    <property type="entry name" value="LEUILEVALBP"/>
</dbReference>